<gene>
    <name evidence="3" type="ORF">C1H66_03655</name>
</gene>
<evidence type="ECO:0000313" key="4">
    <source>
        <dbReference type="Proteomes" id="UP000235346"/>
    </source>
</evidence>
<dbReference type="OrthoDB" id="6134591at2"/>
<keyword evidence="2" id="KW-0472">Membrane</keyword>
<feature type="transmembrane region" description="Helical" evidence="2">
    <location>
        <begin position="30"/>
        <end position="50"/>
    </location>
</feature>
<organism evidence="3 4">
    <name type="scientific">Halomonas heilongjiangensis</name>
    <dbReference type="NCBI Taxonomy" id="1387883"/>
    <lineage>
        <taxon>Bacteria</taxon>
        <taxon>Pseudomonadati</taxon>
        <taxon>Pseudomonadota</taxon>
        <taxon>Gammaproteobacteria</taxon>
        <taxon>Oceanospirillales</taxon>
        <taxon>Halomonadaceae</taxon>
        <taxon>Halomonas</taxon>
    </lineage>
</organism>
<proteinExistence type="predicted"/>
<evidence type="ECO:0000313" key="3">
    <source>
        <dbReference type="EMBL" id="PMR71177.1"/>
    </source>
</evidence>
<evidence type="ECO:0000256" key="1">
    <source>
        <dbReference type="SAM" id="MobiDB-lite"/>
    </source>
</evidence>
<keyword evidence="2" id="KW-0812">Transmembrane</keyword>
<name>A0A2N7TSL5_9GAMM</name>
<protein>
    <recommendedName>
        <fullName evidence="5">DUF945 domain-containing protein</fullName>
    </recommendedName>
</protein>
<evidence type="ECO:0000256" key="2">
    <source>
        <dbReference type="SAM" id="Phobius"/>
    </source>
</evidence>
<comment type="caution">
    <text evidence="3">The sequence shown here is derived from an EMBL/GenBank/DDBJ whole genome shotgun (WGS) entry which is preliminary data.</text>
</comment>
<sequence length="585" mass="65268">MTAGRRWNETRKRGTDVENEKGRSRGRWKWIVTLLVVLGVVAGVGAPNWLGRQIEQQHADYLQRLAGLAYLQVEDAEYERGWFSARADYDLILDPRFALSLRELFAGMDVPEEPFRISVSERITHGPLTGGLASLEGDAAVSGWLVEEVVTVEGDRPDYRYDARVGYDRVVQGEWEPMAVAVSAGPLLSDAGLNTRYVTDYRGGDFSYDPGSGVYRATHHLGPSRLEEPAAVHTFEGSTSHHLVRFSSGVLRELRLQSRDSLTSSERRDADRPLDTRIEGQTVDIGLHFDDQGRFERIVSHLGIEGFQGQKPDQSLQMDGMALEFTGSRQDEYSWYGELGLAFDGLDMREKGAPGVSLDAMRFQLGLEPETEASLALVTRLSSRDLRIQGMDEPLQYHVESRLGQLQRAGYDELWRLFYRAMDEFRFDDPDGSLAVLERMGEAGMAMMGDRSTLTAKPVTLRIGDANLDMALEADVQLQDFALLGEQALFSPGNRLDFSADVSALLLHKLARESIRQQYNGLSSPPEGKELEAMAKDLVAGELASMLELGIVRREEGDRYTLHLQLTDGELLLNGESGDWLLGQF</sequence>
<dbReference type="Pfam" id="PF06097">
    <property type="entry name" value="DUF945"/>
    <property type="match status" value="2"/>
</dbReference>
<dbReference type="EMBL" id="PNRE01000019">
    <property type="protein sequence ID" value="PMR71177.1"/>
    <property type="molecule type" value="Genomic_DNA"/>
</dbReference>
<feature type="region of interest" description="Disordered" evidence="1">
    <location>
        <begin position="1"/>
        <end position="20"/>
    </location>
</feature>
<keyword evidence="4" id="KW-1185">Reference proteome</keyword>
<dbReference type="AlphaFoldDB" id="A0A2N7TSL5"/>
<dbReference type="Proteomes" id="UP000235346">
    <property type="component" value="Unassembled WGS sequence"/>
</dbReference>
<evidence type="ECO:0008006" key="5">
    <source>
        <dbReference type="Google" id="ProtNLM"/>
    </source>
</evidence>
<dbReference type="InterPro" id="IPR010352">
    <property type="entry name" value="DUF945"/>
</dbReference>
<accession>A0A2N7TSL5</accession>
<keyword evidence="2" id="KW-1133">Transmembrane helix</keyword>
<reference evidence="3 4" key="1">
    <citation type="submission" date="2018-01" db="EMBL/GenBank/DDBJ databases">
        <title>Halomonas endophytica sp. nov., isolated from storage liquid in the stems of Populus euphratica.</title>
        <authorList>
            <person name="Chen C."/>
        </authorList>
    </citation>
    <scope>NUCLEOTIDE SEQUENCE [LARGE SCALE GENOMIC DNA]</scope>
    <source>
        <strain evidence="3 4">DSM 26881</strain>
    </source>
</reference>